<protein>
    <submittedName>
        <fullName evidence="2">Fatty acid-binding protein DegV</fullName>
    </submittedName>
</protein>
<dbReference type="AlphaFoldDB" id="A0A2N7S428"/>
<dbReference type="InterPro" id="IPR043168">
    <property type="entry name" value="DegV_C"/>
</dbReference>
<accession>A0A2N7S428</accession>
<evidence type="ECO:0000313" key="3">
    <source>
        <dbReference type="Proteomes" id="UP000235739"/>
    </source>
</evidence>
<dbReference type="InterPro" id="IPR050270">
    <property type="entry name" value="DegV_domain_contain"/>
</dbReference>
<dbReference type="Gene3D" id="3.40.50.10170">
    <property type="match status" value="1"/>
</dbReference>
<evidence type="ECO:0000313" key="2">
    <source>
        <dbReference type="EMBL" id="PMQ20895.1"/>
    </source>
</evidence>
<dbReference type="InterPro" id="IPR003797">
    <property type="entry name" value="DegV"/>
</dbReference>
<dbReference type="SUPFAM" id="SSF82549">
    <property type="entry name" value="DAK1/DegV-like"/>
    <property type="match status" value="1"/>
</dbReference>
<dbReference type="PANTHER" id="PTHR33434">
    <property type="entry name" value="DEGV DOMAIN-CONTAINING PROTEIN DR_1986-RELATED"/>
    <property type="match status" value="1"/>
</dbReference>
<dbReference type="GO" id="GO:0008289">
    <property type="term" value="F:lipid binding"/>
    <property type="evidence" value="ECO:0007669"/>
    <property type="project" value="UniProtKB-KW"/>
</dbReference>
<keyword evidence="1" id="KW-0446">Lipid-binding</keyword>
<dbReference type="NCBIfam" id="TIGR00762">
    <property type="entry name" value="DegV"/>
    <property type="match status" value="1"/>
</dbReference>
<name>A0A2N7S428_9MICC</name>
<dbReference type="Pfam" id="PF02645">
    <property type="entry name" value="DegV"/>
    <property type="match status" value="1"/>
</dbReference>
<sequence length="312" mass="32916">MTERQKSSRAGWLPKWLAPRGLSRTRIGVVSDSASCLPQELRALPDFIQVPIPIIVDNHVHGEDLQALMMGLAMGKAVKTSRPAPGEFERAYRQLLDAGCESIISIHMSGALSGTVDAARLAARSFDAPITVIDSNTVCLPQGFAVADVLQARAAGAPLQMLEQIARTATANTVYFAVPSLEQLRRGGRISALSSVLGSLLNVKPILGISDGAIIALEKPRSFARATARLVSLALHDAREATGQVRLGVMHFGAEELAVEIATELAPFSSGPVVVESLPAVLAAHTGMGVIAVCAAPLNPQPASFLDTEKHQ</sequence>
<gene>
    <name evidence="2" type="ORF">CIK84_04740</name>
</gene>
<organism evidence="2 3">
    <name type="scientific">Glutamicibacter arilaitensis</name>
    <dbReference type="NCBI Taxonomy" id="256701"/>
    <lineage>
        <taxon>Bacteria</taxon>
        <taxon>Bacillati</taxon>
        <taxon>Actinomycetota</taxon>
        <taxon>Actinomycetes</taxon>
        <taxon>Micrococcales</taxon>
        <taxon>Micrococcaceae</taxon>
        <taxon>Glutamicibacter</taxon>
    </lineage>
</organism>
<dbReference type="EMBL" id="PNQX01000001">
    <property type="protein sequence ID" value="PMQ20895.1"/>
    <property type="molecule type" value="Genomic_DNA"/>
</dbReference>
<dbReference type="Gene3D" id="3.30.1180.10">
    <property type="match status" value="1"/>
</dbReference>
<dbReference type="PANTHER" id="PTHR33434:SF2">
    <property type="entry name" value="FATTY ACID-BINDING PROTEIN TM_1468"/>
    <property type="match status" value="1"/>
</dbReference>
<proteinExistence type="predicted"/>
<dbReference type="PROSITE" id="PS51482">
    <property type="entry name" value="DEGV"/>
    <property type="match status" value="1"/>
</dbReference>
<evidence type="ECO:0000256" key="1">
    <source>
        <dbReference type="ARBA" id="ARBA00023121"/>
    </source>
</evidence>
<dbReference type="Proteomes" id="UP000235739">
    <property type="component" value="Unassembled WGS sequence"/>
</dbReference>
<dbReference type="RefSeq" id="WP_102597609.1">
    <property type="nucleotide sequence ID" value="NZ_JBQDJG010000001.1"/>
</dbReference>
<comment type="caution">
    <text evidence="2">The sequence shown here is derived from an EMBL/GenBank/DDBJ whole genome shotgun (WGS) entry which is preliminary data.</text>
</comment>
<reference evidence="2 3" key="1">
    <citation type="journal article" date="2017" name="Elife">
        <title>Extensive horizontal gene transfer in cheese-associated bacteria.</title>
        <authorList>
            <person name="Bonham K.S."/>
            <person name="Wolfe B.E."/>
            <person name="Dutton R.J."/>
        </authorList>
    </citation>
    <scope>NUCLEOTIDE SEQUENCE [LARGE SCALE GENOMIC DNA]</scope>
    <source>
        <strain evidence="2 3">JB182</strain>
    </source>
</reference>